<feature type="domain" description="SAICAR synthetase/ADE2 N-terminal" evidence="8">
    <location>
        <begin position="16"/>
        <end position="138"/>
    </location>
</feature>
<name>A0A2H0UFB6_9BACT</name>
<dbReference type="Gene3D" id="3.30.470.20">
    <property type="entry name" value="ATP-grasp fold, B domain"/>
    <property type="match status" value="1"/>
</dbReference>
<dbReference type="GO" id="GO:0005524">
    <property type="term" value="F:ATP binding"/>
    <property type="evidence" value="ECO:0007669"/>
    <property type="project" value="UniProtKB-KW"/>
</dbReference>
<keyword evidence="6" id="KW-0067">ATP-binding</keyword>
<dbReference type="GO" id="GO:0004639">
    <property type="term" value="F:phosphoribosylaminoimidazolesuccinocarboxamide synthase activity"/>
    <property type="evidence" value="ECO:0007669"/>
    <property type="project" value="UniProtKB-EC"/>
</dbReference>
<evidence type="ECO:0000256" key="5">
    <source>
        <dbReference type="ARBA" id="ARBA00022755"/>
    </source>
</evidence>
<protein>
    <recommendedName>
        <fullName evidence="2">phosphoribosylaminoimidazolesuccinocarboxamide synthase</fullName>
        <ecNumber evidence="2">6.3.2.6</ecNumber>
    </recommendedName>
</protein>
<comment type="catalytic activity">
    <reaction evidence="7">
        <text>5-amino-1-(5-phospho-D-ribosyl)imidazole-4-carboxylate + L-aspartate + ATP = (2S)-2-[5-amino-1-(5-phospho-beta-D-ribosyl)imidazole-4-carboxamido]succinate + ADP + phosphate + 2 H(+)</text>
        <dbReference type="Rhea" id="RHEA:22628"/>
        <dbReference type="ChEBI" id="CHEBI:15378"/>
        <dbReference type="ChEBI" id="CHEBI:29991"/>
        <dbReference type="ChEBI" id="CHEBI:30616"/>
        <dbReference type="ChEBI" id="CHEBI:43474"/>
        <dbReference type="ChEBI" id="CHEBI:58443"/>
        <dbReference type="ChEBI" id="CHEBI:77657"/>
        <dbReference type="ChEBI" id="CHEBI:456216"/>
        <dbReference type="EC" id="6.3.2.6"/>
    </reaction>
</comment>
<dbReference type="PROSITE" id="PS01058">
    <property type="entry name" value="SAICAR_SYNTHETASE_2"/>
    <property type="match status" value="1"/>
</dbReference>
<sequence>MKDTHKESAPILEREITEGKTKIIYEHPLDASRVVVRSKDDITAGDGARRETIEGKAVLATETTSNVFTLLNKKGIPTSFIKRINATDFEALHCKMIPLEVVMRRQALGSYLKRNPNTQKGETFKRPLGELYLKTKDKKWNGKAIPKDDPLSLVENGSFVLFRPDQPLIKQKPFLSVPRSEVLPAKVSLLEIGIIAEKVFATLEEAWRTLGVELADMKIEFGITKEGKVVVSDVIDNDSWRLLQNGKHLDKQVFRDGTGGQEVKNLYELVAKLTSRFV</sequence>
<keyword evidence="3" id="KW-0436">Ligase</keyword>
<dbReference type="InterPro" id="IPR050089">
    <property type="entry name" value="SAICAR_synthetase"/>
</dbReference>
<dbReference type="UniPathway" id="UPA00074">
    <property type="reaction ID" value="UER00131"/>
</dbReference>
<gene>
    <name evidence="9" type="ORF">COU15_02565</name>
</gene>
<dbReference type="EMBL" id="PFBH01000015">
    <property type="protein sequence ID" value="PIR85113.1"/>
    <property type="molecule type" value="Genomic_DNA"/>
</dbReference>
<dbReference type="InterPro" id="IPR018236">
    <property type="entry name" value="SAICAR_synthetase_CS"/>
</dbReference>
<comment type="pathway">
    <text evidence="1">Purine metabolism; IMP biosynthesis via de novo pathway; 5-amino-1-(5-phospho-D-ribosyl)imidazole-4-carboxamide from 5-amino-1-(5-phospho-D-ribosyl)imidazole-4-carboxylate: step 1/2.</text>
</comment>
<dbReference type="Proteomes" id="UP000229315">
    <property type="component" value="Unassembled WGS sequence"/>
</dbReference>
<keyword evidence="4" id="KW-0547">Nucleotide-binding</keyword>
<comment type="caution">
    <text evidence="9">The sequence shown here is derived from an EMBL/GenBank/DDBJ whole genome shotgun (WGS) entry which is preliminary data.</text>
</comment>
<dbReference type="Gene3D" id="3.30.200.20">
    <property type="entry name" value="Phosphorylase Kinase, domain 1"/>
    <property type="match status" value="1"/>
</dbReference>
<evidence type="ECO:0000313" key="9">
    <source>
        <dbReference type="EMBL" id="PIR85113.1"/>
    </source>
</evidence>
<accession>A0A2H0UFB6</accession>
<dbReference type="SUPFAM" id="SSF56104">
    <property type="entry name" value="SAICAR synthase-like"/>
    <property type="match status" value="2"/>
</dbReference>
<proteinExistence type="predicted"/>
<dbReference type="Pfam" id="PF01259">
    <property type="entry name" value="SAICAR_synt"/>
    <property type="match status" value="2"/>
</dbReference>
<feature type="domain" description="SAICAR synthetase/ADE2 N-terminal" evidence="8">
    <location>
        <begin position="191"/>
        <end position="261"/>
    </location>
</feature>
<evidence type="ECO:0000256" key="1">
    <source>
        <dbReference type="ARBA" id="ARBA00004672"/>
    </source>
</evidence>
<dbReference type="PANTHER" id="PTHR43599:SF3">
    <property type="entry name" value="SI:DKEY-6E2.2"/>
    <property type="match status" value="1"/>
</dbReference>
<keyword evidence="5" id="KW-0658">Purine biosynthesis</keyword>
<reference evidence="10" key="1">
    <citation type="submission" date="2017-09" db="EMBL/GenBank/DDBJ databases">
        <title>Depth-based differentiation of microbial function through sediment-hosted aquifers and enrichment of novel symbionts in the deep terrestrial subsurface.</title>
        <authorList>
            <person name="Probst A.J."/>
            <person name="Ladd B."/>
            <person name="Jarett J.K."/>
            <person name="Geller-Mcgrath D.E."/>
            <person name="Sieber C.M.K."/>
            <person name="Emerson J.B."/>
            <person name="Anantharaman K."/>
            <person name="Thomas B.C."/>
            <person name="Malmstrom R."/>
            <person name="Stieglmeier M."/>
            <person name="Klingl A."/>
            <person name="Woyke T."/>
            <person name="Ryan C.M."/>
            <person name="Banfield J.F."/>
        </authorList>
    </citation>
    <scope>NUCLEOTIDE SEQUENCE [LARGE SCALE GENOMIC DNA]</scope>
</reference>
<evidence type="ECO:0000256" key="4">
    <source>
        <dbReference type="ARBA" id="ARBA00022741"/>
    </source>
</evidence>
<evidence type="ECO:0000256" key="7">
    <source>
        <dbReference type="ARBA" id="ARBA00048475"/>
    </source>
</evidence>
<dbReference type="EC" id="6.3.2.6" evidence="2"/>
<dbReference type="AlphaFoldDB" id="A0A2H0UFB6"/>
<evidence type="ECO:0000313" key="10">
    <source>
        <dbReference type="Proteomes" id="UP000229315"/>
    </source>
</evidence>
<evidence type="ECO:0000256" key="2">
    <source>
        <dbReference type="ARBA" id="ARBA00012217"/>
    </source>
</evidence>
<organism evidence="9 10">
    <name type="scientific">Candidatus Kaiserbacteria bacterium CG10_big_fil_rev_8_21_14_0_10_45_20</name>
    <dbReference type="NCBI Taxonomy" id="1974607"/>
    <lineage>
        <taxon>Bacteria</taxon>
        <taxon>Candidatus Kaiseribacteriota</taxon>
    </lineage>
</organism>
<dbReference type="InterPro" id="IPR028923">
    <property type="entry name" value="SAICAR_synt/ADE2_N"/>
</dbReference>
<dbReference type="GO" id="GO:0006189">
    <property type="term" value="P:'de novo' IMP biosynthetic process"/>
    <property type="evidence" value="ECO:0007669"/>
    <property type="project" value="UniProtKB-UniPathway"/>
</dbReference>
<dbReference type="PANTHER" id="PTHR43599">
    <property type="entry name" value="MULTIFUNCTIONAL PROTEIN ADE2"/>
    <property type="match status" value="1"/>
</dbReference>
<evidence type="ECO:0000256" key="3">
    <source>
        <dbReference type="ARBA" id="ARBA00022598"/>
    </source>
</evidence>
<evidence type="ECO:0000256" key="6">
    <source>
        <dbReference type="ARBA" id="ARBA00022840"/>
    </source>
</evidence>
<evidence type="ECO:0000259" key="8">
    <source>
        <dbReference type="Pfam" id="PF01259"/>
    </source>
</evidence>